<dbReference type="SUPFAM" id="SSF53098">
    <property type="entry name" value="Ribonuclease H-like"/>
    <property type="match status" value="1"/>
</dbReference>
<organism evidence="1">
    <name type="scientific">marine sediment metagenome</name>
    <dbReference type="NCBI Taxonomy" id="412755"/>
    <lineage>
        <taxon>unclassified sequences</taxon>
        <taxon>metagenomes</taxon>
        <taxon>ecological metagenomes</taxon>
    </lineage>
</organism>
<reference evidence="1" key="1">
    <citation type="journal article" date="2014" name="Front. Microbiol.">
        <title>High frequency of phylogenetically diverse reductive dehalogenase-homologous genes in deep subseafloor sedimentary metagenomes.</title>
        <authorList>
            <person name="Kawai M."/>
            <person name="Futagami T."/>
            <person name="Toyoda A."/>
            <person name="Takaki Y."/>
            <person name="Nishi S."/>
            <person name="Hori S."/>
            <person name="Arai W."/>
            <person name="Tsubouchi T."/>
            <person name="Morono Y."/>
            <person name="Uchiyama I."/>
            <person name="Ito T."/>
            <person name="Fujiyama A."/>
            <person name="Inagaki F."/>
            <person name="Takami H."/>
        </authorList>
    </citation>
    <scope>NUCLEOTIDE SEQUENCE</scope>
    <source>
        <strain evidence="1">Expedition CK06-06</strain>
    </source>
</reference>
<proteinExistence type="predicted"/>
<accession>X1II03</accession>
<evidence type="ECO:0000313" key="1">
    <source>
        <dbReference type="EMBL" id="GAH81347.1"/>
    </source>
</evidence>
<dbReference type="EMBL" id="BARU01038140">
    <property type="protein sequence ID" value="GAH81347.1"/>
    <property type="molecule type" value="Genomic_DNA"/>
</dbReference>
<name>X1II03_9ZZZZ</name>
<protein>
    <recommendedName>
        <fullName evidence="2">Transposase IS4-like domain-containing protein</fullName>
    </recommendedName>
</protein>
<dbReference type="AlphaFoldDB" id="X1II03"/>
<feature type="non-terminal residue" evidence="1">
    <location>
        <position position="1"/>
    </location>
</feature>
<evidence type="ECO:0008006" key="2">
    <source>
        <dbReference type="Google" id="ProtNLM"/>
    </source>
</evidence>
<sequence length="121" mass="14209">TIDILTEYARRWAIEVTFHDSKGYLGFEEPQGWTRRAVERTAPMAMLLYTLIVLWFATDGHRRVQFPQRPWYSQKQSVTFVDMLRTLRREVLENRFLRSTVATAAFEKTLASLIQLVAWAA</sequence>
<comment type="caution">
    <text evidence="1">The sequence shown here is derived from an EMBL/GenBank/DDBJ whole genome shotgun (WGS) entry which is preliminary data.</text>
</comment>
<dbReference type="InterPro" id="IPR012337">
    <property type="entry name" value="RNaseH-like_sf"/>
</dbReference>
<gene>
    <name evidence="1" type="ORF">S03H2_59319</name>
</gene>